<reference evidence="2" key="3">
    <citation type="journal article" date="2013" name="Nucleic Acids Res.">
        <title>The genome of Anopheles darlingi, the main neotropical malaria vector.</title>
        <authorList>
            <person name="Marinotti O."/>
            <person name="Cerqueira G.C."/>
            <person name="de Almeida L.G."/>
            <person name="Ferro M.I."/>
            <person name="Loreto E.L."/>
            <person name="Zaha A."/>
            <person name="Teixeira S.M."/>
            <person name="Wespiser A.R."/>
            <person name="Almeida E Silva A."/>
            <person name="Schlindwein A.D."/>
            <person name="Pacheco A.C."/>
            <person name="Silva A.L."/>
            <person name="Graveley B.R."/>
            <person name="Walenz B.P."/>
            <person name="Lima Bde A."/>
            <person name="Ribeiro C.A."/>
            <person name="Nunes-Silva C.G."/>
            <person name="de Carvalho C.R."/>
            <person name="Soares C.M."/>
            <person name="de Menezes C.B."/>
            <person name="Matiolli C."/>
            <person name="Caffrey D."/>
            <person name="Araujo D.A."/>
            <person name="de Oliveira D.M."/>
            <person name="Golenbock D."/>
            <person name="Grisard E.C."/>
            <person name="Fantinatti-Garboggini F."/>
            <person name="de Carvalho F.M."/>
            <person name="Barcellos F.G."/>
            <person name="Prosdocimi F."/>
            <person name="May G."/>
            <person name="Azevedo Junior G.M."/>
            <person name="Guimaraes G.M."/>
            <person name="Goldman G.H."/>
            <person name="Padilha I.Q."/>
            <person name="Batista Jda S."/>
            <person name="Ferro J.A."/>
            <person name="Ribeiro J.M."/>
            <person name="Fietto J.L."/>
            <person name="Dabbas K.M."/>
            <person name="Cerdeira L."/>
            <person name="Agnez-Lima L.F."/>
            <person name="Brocchi M."/>
            <person name="de Carvalho M.O."/>
            <person name="Teixeira Mde M."/>
            <person name="Diniz Maia Mde M."/>
            <person name="Goldman M.H."/>
            <person name="Cruz Schneider M.P."/>
            <person name="Felipe M.S."/>
            <person name="Hungria M."/>
            <person name="Nicolas M.F."/>
            <person name="Pereira M."/>
            <person name="Montes M.A."/>
            <person name="Cantao M.E."/>
            <person name="Vincentz M."/>
            <person name="Rafael M.S."/>
            <person name="Silverman N."/>
            <person name="Stoco P.H."/>
            <person name="Souza R.C."/>
            <person name="Vicentini R."/>
            <person name="Gazzinelli R.T."/>
            <person name="Neves Rde O."/>
            <person name="Silva R."/>
            <person name="Astolfi-Filho S."/>
            <person name="Maciel T.E."/>
            <person name="Urmenyi T.P."/>
            <person name="Tadei W.P."/>
            <person name="Camargo E.P."/>
            <person name="de Vasconcelos A.T."/>
        </authorList>
    </citation>
    <scope>NUCLEOTIDE SEQUENCE</scope>
</reference>
<reference evidence="2 4" key="1">
    <citation type="journal article" date="2010" name="BMC Genomics">
        <title>Combination of measures distinguishes pre-miRNAs from other stem-loops in the genome of the newly sequenced Anopheles darlingi.</title>
        <authorList>
            <person name="Mendes N.D."/>
            <person name="Freitas A.T."/>
            <person name="Vasconcelos A.T."/>
            <person name="Sagot M.F."/>
        </authorList>
    </citation>
    <scope>NUCLEOTIDE SEQUENCE</scope>
</reference>
<dbReference type="STRING" id="43151.W5J9Q1"/>
<reference evidence="2" key="2">
    <citation type="submission" date="2010-05" db="EMBL/GenBank/DDBJ databases">
        <authorList>
            <person name="Almeida L.G."/>
            <person name="Nicolas M.F."/>
            <person name="Souza R.C."/>
            <person name="Vasconcelos A.T.R."/>
        </authorList>
    </citation>
    <scope>NUCLEOTIDE SEQUENCE</scope>
</reference>
<dbReference type="Pfam" id="PF14817">
    <property type="entry name" value="HAUS5"/>
    <property type="match status" value="1"/>
</dbReference>
<protein>
    <submittedName>
        <fullName evidence="2 3">Uncharacterized protein</fullName>
    </submittedName>
</protein>
<dbReference type="FunCoup" id="W5J9Q1">
    <property type="interactions" value="21"/>
</dbReference>
<reference evidence="3" key="4">
    <citation type="submission" date="2015-06" db="UniProtKB">
        <authorList>
            <consortium name="EnsemblMetazoa"/>
        </authorList>
    </citation>
    <scope>IDENTIFICATION</scope>
</reference>
<dbReference type="InterPro" id="IPR029131">
    <property type="entry name" value="HAUS5"/>
</dbReference>
<dbReference type="VEuPathDB" id="VectorBase:ADAR2_008192"/>
<name>W5J9Q1_ANODA</name>
<evidence type="ECO:0000313" key="4">
    <source>
        <dbReference type="Proteomes" id="UP000000673"/>
    </source>
</evidence>
<dbReference type="EMBL" id="ADMH02002072">
    <property type="protein sequence ID" value="ETN59580.1"/>
    <property type="molecule type" value="Genomic_DNA"/>
</dbReference>
<evidence type="ECO:0000256" key="1">
    <source>
        <dbReference type="SAM" id="Coils"/>
    </source>
</evidence>
<dbReference type="VEuPathDB" id="VectorBase:ADAC008808"/>
<dbReference type="GO" id="GO:0070652">
    <property type="term" value="C:HAUS complex"/>
    <property type="evidence" value="ECO:0007669"/>
    <property type="project" value="InterPro"/>
</dbReference>
<evidence type="ECO:0000313" key="2">
    <source>
        <dbReference type="EMBL" id="ETN59580.1"/>
    </source>
</evidence>
<organism evidence="2">
    <name type="scientific">Anopheles darlingi</name>
    <name type="common">Mosquito</name>
    <dbReference type="NCBI Taxonomy" id="43151"/>
    <lineage>
        <taxon>Eukaryota</taxon>
        <taxon>Metazoa</taxon>
        <taxon>Ecdysozoa</taxon>
        <taxon>Arthropoda</taxon>
        <taxon>Hexapoda</taxon>
        <taxon>Insecta</taxon>
        <taxon>Pterygota</taxon>
        <taxon>Neoptera</taxon>
        <taxon>Endopterygota</taxon>
        <taxon>Diptera</taxon>
        <taxon>Nematocera</taxon>
        <taxon>Culicoidea</taxon>
        <taxon>Culicidae</taxon>
        <taxon>Anophelinae</taxon>
        <taxon>Anopheles</taxon>
    </lineage>
</organism>
<proteinExistence type="predicted"/>
<evidence type="ECO:0000313" key="3">
    <source>
        <dbReference type="EnsemblMetazoa" id="ADAC008808-PA"/>
    </source>
</evidence>
<dbReference type="Proteomes" id="UP000000673">
    <property type="component" value="Unassembled WGS sequence"/>
</dbReference>
<dbReference type="HOGENOM" id="CLU_432251_0_0_1"/>
<accession>W5J9Q1</accession>
<keyword evidence="1" id="KW-0175">Coiled coil</keyword>
<dbReference type="OMA" id="YYRMATN"/>
<feature type="coiled-coil region" evidence="1">
    <location>
        <begin position="241"/>
        <end position="268"/>
    </location>
</feature>
<dbReference type="AlphaFoldDB" id="W5J9Q1"/>
<dbReference type="eggNOG" id="ENOG502TAUZ">
    <property type="taxonomic scope" value="Eukaryota"/>
</dbReference>
<sequence>MDDITKFKQWASKMGCPPGSIPPDDTLKRAFRGDQSTLLKHIMQKVRPRQEISLMRKNVLVKKLQEHKHTDKIVLNSILHRLPAELQRFEKIKKLKAKIEETRARLNTSKACVESIGLQIKEKNATKLQMTRRLEELHSKAALYTTHELSLKGSIEKEEQLAERLDRIMPARGFEPTSSSGTPEQAVEHCIELLGQFYEHLKSTTKKEENWLLQEQLWASMRERLRGIPNHLLWGVLLKLKEDHLRQISEVDNKQAELERNRDTISDRDLLQVSKSKLYATHIGIFLDVATQRQLVSATKEDYLAKYTSCTGELEAKMALLNEIDDEAEETLEEYLMQWNSRVYNQGQITFLEGEIERKKQEITVYDQKIQNHDQLLSQLRGIYARIDDISKHMEEELGLVRQIKQKVAYSKYVSQRTVHGLRQKGCNNQTLNVSDQSMSRMDSTIIGTPAGSTYTAAVLPAFVRELELFRTLPYGLYGGQSKLVRYCLEPNPAVFCERSNTDLALLPSSGTSADMSLKQFGALLGLEHHVHEATVESHVVSELTIDQAELQQRWQGNHGRICEMLDEIELISNNIRQVLDKARRYHNFSIANSLRHFVPPTRLFNGRNYREYESEYMMYYRMINGFGGH</sequence>
<keyword evidence="4" id="KW-1185">Reference proteome</keyword>
<gene>
    <name evidence="2" type="ORF">AND_008808</name>
</gene>
<dbReference type="EnsemblMetazoa" id="ADAC008808-RA">
    <property type="protein sequence ID" value="ADAC008808-PA"/>
    <property type="gene ID" value="ADAC008808"/>
</dbReference>
<feature type="coiled-coil region" evidence="1">
    <location>
        <begin position="92"/>
        <end position="140"/>
    </location>
</feature>
<dbReference type="GO" id="GO:0051225">
    <property type="term" value="P:spindle assembly"/>
    <property type="evidence" value="ECO:0007669"/>
    <property type="project" value="InterPro"/>
</dbReference>
<feature type="coiled-coil region" evidence="1">
    <location>
        <begin position="314"/>
        <end position="369"/>
    </location>
</feature>